<feature type="domain" description="C-type lectin" evidence="4">
    <location>
        <begin position="437"/>
        <end position="543"/>
    </location>
</feature>
<keyword evidence="3" id="KW-0732">Signal</keyword>
<keyword evidence="1" id="KW-1015">Disulfide bond</keyword>
<name>A0AAV2QNR1_MEGNR</name>
<dbReference type="InterPro" id="IPR001304">
    <property type="entry name" value="C-type_lectin-like"/>
</dbReference>
<dbReference type="InterPro" id="IPR050111">
    <property type="entry name" value="C-type_lectin/snaclec_domain"/>
</dbReference>
<dbReference type="PROSITE" id="PS50041">
    <property type="entry name" value="C_TYPE_LECTIN_2"/>
    <property type="match status" value="2"/>
</dbReference>
<evidence type="ECO:0000313" key="5">
    <source>
        <dbReference type="EMBL" id="CAL4090109.1"/>
    </source>
</evidence>
<keyword evidence="6" id="KW-1185">Reference proteome</keyword>
<feature type="chain" id="PRO_5043965708" description="C-type lectin domain-containing protein" evidence="3">
    <location>
        <begin position="24"/>
        <end position="545"/>
    </location>
</feature>
<dbReference type="Gene3D" id="3.10.100.10">
    <property type="entry name" value="Mannose-Binding Protein A, subunit A"/>
    <property type="match status" value="2"/>
</dbReference>
<dbReference type="InterPro" id="IPR016186">
    <property type="entry name" value="C-type_lectin-like/link_sf"/>
</dbReference>
<evidence type="ECO:0000259" key="4">
    <source>
        <dbReference type="PROSITE" id="PS50041"/>
    </source>
</evidence>
<dbReference type="PROSITE" id="PS00615">
    <property type="entry name" value="C_TYPE_LECTIN_1"/>
    <property type="match status" value="2"/>
</dbReference>
<protein>
    <recommendedName>
        <fullName evidence="4">C-type lectin domain-containing protein</fullName>
    </recommendedName>
</protein>
<dbReference type="InterPro" id="IPR018378">
    <property type="entry name" value="C-type_lectin_CS"/>
</dbReference>
<dbReference type="CDD" id="cd00037">
    <property type="entry name" value="CLECT"/>
    <property type="match status" value="2"/>
</dbReference>
<feature type="coiled-coil region" evidence="2">
    <location>
        <begin position="185"/>
        <end position="220"/>
    </location>
</feature>
<dbReference type="InterPro" id="IPR016187">
    <property type="entry name" value="CTDL_fold"/>
</dbReference>
<dbReference type="AlphaFoldDB" id="A0AAV2QNR1"/>
<accession>A0AAV2QNR1</accession>
<feature type="domain" description="C-type lectin" evidence="4">
    <location>
        <begin position="280"/>
        <end position="387"/>
    </location>
</feature>
<organism evidence="5 6">
    <name type="scientific">Meganyctiphanes norvegica</name>
    <name type="common">Northern krill</name>
    <name type="synonym">Thysanopoda norvegica</name>
    <dbReference type="NCBI Taxonomy" id="48144"/>
    <lineage>
        <taxon>Eukaryota</taxon>
        <taxon>Metazoa</taxon>
        <taxon>Ecdysozoa</taxon>
        <taxon>Arthropoda</taxon>
        <taxon>Crustacea</taxon>
        <taxon>Multicrustacea</taxon>
        <taxon>Malacostraca</taxon>
        <taxon>Eumalacostraca</taxon>
        <taxon>Eucarida</taxon>
        <taxon>Euphausiacea</taxon>
        <taxon>Euphausiidae</taxon>
        <taxon>Meganyctiphanes</taxon>
    </lineage>
</organism>
<dbReference type="Proteomes" id="UP001497623">
    <property type="component" value="Unassembled WGS sequence"/>
</dbReference>
<gene>
    <name evidence="5" type="ORF">MNOR_LOCUS13961</name>
</gene>
<evidence type="ECO:0000256" key="1">
    <source>
        <dbReference type="ARBA" id="ARBA00023157"/>
    </source>
</evidence>
<proteinExistence type="predicted"/>
<evidence type="ECO:0000256" key="3">
    <source>
        <dbReference type="SAM" id="SignalP"/>
    </source>
</evidence>
<feature type="signal peptide" evidence="3">
    <location>
        <begin position="1"/>
        <end position="23"/>
    </location>
</feature>
<reference evidence="5 6" key="1">
    <citation type="submission" date="2024-05" db="EMBL/GenBank/DDBJ databases">
        <authorList>
            <person name="Wallberg A."/>
        </authorList>
    </citation>
    <scope>NUCLEOTIDE SEQUENCE [LARGE SCALE GENOMIC DNA]</scope>
</reference>
<dbReference type="EMBL" id="CAXKWB010008206">
    <property type="protein sequence ID" value="CAL4090109.1"/>
    <property type="molecule type" value="Genomic_DNA"/>
</dbReference>
<sequence>MWLMFCVRTVICFLFVHVQVTKQETVQPSHQDVMNAVLNVFEDKLTDLLEDKLTDIFEDSMSDFMENQLRNLLENKMVKLLENNLPDLLAEQLSDVHYRLRKMEDTLDNVKDDLAIIRGNSLPMYTKIEDIEKSSSQTLLSIEKGELIQEQTLSEINDVNQNISDFLQIVNVKAVSLEENISDLLQTVNVKAVSLEENLIEALNETSQFLQIRIQELHNSSAVEVGNSFARIQELHNSSAVEARSNFGKLTVLPNVSVDYKDDTEESCLPPFEWKSKLGCVSIFKTAEKWRHANLECKVIGAQLLVNPPHEPLLQYITEEGYSTSPFWTGGKYYGNWRWLNNEMITEGWADDEPDYTMPNECVYFNYEGNGQLNDHSCNEEKKYICEISKKELTVLPNVSVDYTMTTVDYMNTSVVYRDFTLKPCLPPFEWKPYLGCVRMFTNAEKWRHAHLTCRVIGAQLIVDPPLEHLLQYITEEGYRTTQFWIGGKFYGNWRWLNNETLTDGWAENEPDHTMDNKCVYFNNGDGLLFDHSCEEKKKFICEIS</sequence>
<evidence type="ECO:0000256" key="2">
    <source>
        <dbReference type="SAM" id="Coils"/>
    </source>
</evidence>
<evidence type="ECO:0000313" key="6">
    <source>
        <dbReference type="Proteomes" id="UP001497623"/>
    </source>
</evidence>
<dbReference type="Pfam" id="PF00059">
    <property type="entry name" value="Lectin_C"/>
    <property type="match status" value="2"/>
</dbReference>
<dbReference type="PANTHER" id="PTHR22803">
    <property type="entry name" value="MANNOSE, PHOSPHOLIPASE, LECTIN RECEPTOR RELATED"/>
    <property type="match status" value="1"/>
</dbReference>
<comment type="caution">
    <text evidence="5">The sequence shown here is derived from an EMBL/GenBank/DDBJ whole genome shotgun (WGS) entry which is preliminary data.</text>
</comment>
<keyword evidence="2" id="KW-0175">Coiled coil</keyword>
<dbReference type="SUPFAM" id="SSF56436">
    <property type="entry name" value="C-type lectin-like"/>
    <property type="match status" value="2"/>
</dbReference>
<dbReference type="SMART" id="SM00034">
    <property type="entry name" value="CLECT"/>
    <property type="match status" value="2"/>
</dbReference>